<dbReference type="PROSITE" id="PS50249">
    <property type="entry name" value="MPN"/>
    <property type="match status" value="1"/>
</dbReference>
<keyword evidence="5" id="KW-0482">Metalloprotease</keyword>
<dbReference type="GO" id="GO:0006508">
    <property type="term" value="P:proteolysis"/>
    <property type="evidence" value="ECO:0007669"/>
    <property type="project" value="UniProtKB-KW"/>
</dbReference>
<feature type="domain" description="MPN" evidence="6">
    <location>
        <begin position="1"/>
        <end position="78"/>
    </location>
</feature>
<dbReference type="EMBL" id="MT631671">
    <property type="protein sequence ID" value="QNO56866.1"/>
    <property type="molecule type" value="Genomic_DNA"/>
</dbReference>
<evidence type="ECO:0000256" key="4">
    <source>
        <dbReference type="ARBA" id="ARBA00022833"/>
    </source>
</evidence>
<dbReference type="PANTHER" id="PTHR30471:SF3">
    <property type="entry name" value="UPF0758 PROTEIN YEES-RELATED"/>
    <property type="match status" value="1"/>
</dbReference>
<evidence type="ECO:0000313" key="7">
    <source>
        <dbReference type="EMBL" id="QNO56866.1"/>
    </source>
</evidence>
<dbReference type="InterPro" id="IPR001405">
    <property type="entry name" value="UPF0758"/>
</dbReference>
<dbReference type="GO" id="GO:0046872">
    <property type="term" value="F:metal ion binding"/>
    <property type="evidence" value="ECO:0007669"/>
    <property type="project" value="UniProtKB-KW"/>
</dbReference>
<accession>A0A7G9Z9D2</accession>
<dbReference type="PANTHER" id="PTHR30471">
    <property type="entry name" value="DNA REPAIR PROTEIN RADC"/>
    <property type="match status" value="1"/>
</dbReference>
<sequence>MNSNQVHPREVFSDAIVDRAASIILVPNHPSGDAEPCQEDIVITKRLVEAGELLGIKIHDHVIVSKNGYTSMKERGVI</sequence>
<evidence type="ECO:0000256" key="3">
    <source>
        <dbReference type="ARBA" id="ARBA00022801"/>
    </source>
</evidence>
<evidence type="ECO:0000256" key="2">
    <source>
        <dbReference type="ARBA" id="ARBA00022723"/>
    </source>
</evidence>
<keyword evidence="2" id="KW-0479">Metal-binding</keyword>
<dbReference type="Pfam" id="PF04002">
    <property type="entry name" value="RadC"/>
    <property type="match status" value="1"/>
</dbReference>
<reference evidence="7" key="1">
    <citation type="submission" date="2020-06" db="EMBL/GenBank/DDBJ databases">
        <title>Unique genomic features of the anaerobic methanotrophic archaea.</title>
        <authorList>
            <person name="Chadwick G.L."/>
            <person name="Skennerton C.T."/>
            <person name="Laso-Perez R."/>
            <person name="Leu A.O."/>
            <person name="Speth D.R."/>
            <person name="Yu H."/>
            <person name="Morgan-Lang C."/>
            <person name="Hatzenpichler R."/>
            <person name="Goudeau D."/>
            <person name="Malmstrom R."/>
            <person name="Brazelton W.J."/>
            <person name="Woyke T."/>
            <person name="Hallam S.J."/>
            <person name="Tyson G.W."/>
            <person name="Wegener G."/>
            <person name="Boetius A."/>
            <person name="Orphan V."/>
        </authorList>
    </citation>
    <scope>NUCLEOTIDE SEQUENCE</scope>
</reference>
<dbReference type="Gene3D" id="3.40.140.10">
    <property type="entry name" value="Cytidine Deaminase, domain 2"/>
    <property type="match status" value="1"/>
</dbReference>
<name>A0A7G9Z9D2_9EURY</name>
<dbReference type="GO" id="GO:0008237">
    <property type="term" value="F:metallopeptidase activity"/>
    <property type="evidence" value="ECO:0007669"/>
    <property type="project" value="UniProtKB-KW"/>
</dbReference>
<gene>
    <name evidence="7" type="ORF">KGHFPOIM_00008</name>
</gene>
<proteinExistence type="predicted"/>
<evidence type="ECO:0000256" key="5">
    <source>
        <dbReference type="ARBA" id="ARBA00023049"/>
    </source>
</evidence>
<protein>
    <recommendedName>
        <fullName evidence="6">MPN domain-containing protein</fullName>
    </recommendedName>
</protein>
<evidence type="ECO:0000256" key="1">
    <source>
        <dbReference type="ARBA" id="ARBA00022670"/>
    </source>
</evidence>
<keyword evidence="4" id="KW-0862">Zinc</keyword>
<dbReference type="CDD" id="cd08071">
    <property type="entry name" value="MPN_DUF2466"/>
    <property type="match status" value="1"/>
</dbReference>
<dbReference type="InterPro" id="IPR037518">
    <property type="entry name" value="MPN"/>
</dbReference>
<dbReference type="InterPro" id="IPR025657">
    <property type="entry name" value="RadC_JAB"/>
</dbReference>
<evidence type="ECO:0000259" key="6">
    <source>
        <dbReference type="PROSITE" id="PS50249"/>
    </source>
</evidence>
<dbReference type="AlphaFoldDB" id="A0A7G9Z9D2"/>
<organism evidence="7">
    <name type="scientific">Candidatus Methanophaga sp. ANME-1 ERB7</name>
    <dbReference type="NCBI Taxonomy" id="2759913"/>
    <lineage>
        <taxon>Archaea</taxon>
        <taxon>Methanobacteriati</taxon>
        <taxon>Methanobacteriota</taxon>
        <taxon>Stenosarchaea group</taxon>
        <taxon>Methanomicrobia</taxon>
        <taxon>Candidatus Methanophagales</taxon>
        <taxon>Candidatus Methanophagaceae</taxon>
        <taxon>Candidatus Methanophaga</taxon>
    </lineage>
</organism>
<keyword evidence="3" id="KW-0378">Hydrolase</keyword>
<keyword evidence="1" id="KW-0645">Protease</keyword>